<organism evidence="10 11">
    <name type="scientific">Paenibacillus endophyticus</name>
    <dbReference type="NCBI Taxonomy" id="1294268"/>
    <lineage>
        <taxon>Bacteria</taxon>
        <taxon>Bacillati</taxon>
        <taxon>Bacillota</taxon>
        <taxon>Bacilli</taxon>
        <taxon>Bacillales</taxon>
        <taxon>Paenibacillaceae</taxon>
        <taxon>Paenibacillus</taxon>
    </lineage>
</organism>
<name>A0A7W5GBQ6_9BACL</name>
<keyword evidence="2 7" id="KW-0812">Transmembrane</keyword>
<dbReference type="GO" id="GO:0034040">
    <property type="term" value="F:ATPase-coupled lipid transmembrane transporter activity"/>
    <property type="evidence" value="ECO:0007669"/>
    <property type="project" value="TreeGrafter"/>
</dbReference>
<dbReference type="PANTHER" id="PTHR24221">
    <property type="entry name" value="ATP-BINDING CASSETTE SUB-FAMILY B"/>
    <property type="match status" value="1"/>
</dbReference>
<keyword evidence="11" id="KW-1185">Reference proteome</keyword>
<dbReference type="InterPro" id="IPR036640">
    <property type="entry name" value="ABC1_TM_sf"/>
</dbReference>
<evidence type="ECO:0000256" key="2">
    <source>
        <dbReference type="ARBA" id="ARBA00022692"/>
    </source>
</evidence>
<feature type="transmembrane region" description="Helical" evidence="7">
    <location>
        <begin position="59"/>
        <end position="80"/>
    </location>
</feature>
<evidence type="ECO:0000256" key="7">
    <source>
        <dbReference type="SAM" id="Phobius"/>
    </source>
</evidence>
<dbReference type="InterPro" id="IPR011527">
    <property type="entry name" value="ABC1_TM_dom"/>
</dbReference>
<dbReference type="GO" id="GO:0005524">
    <property type="term" value="F:ATP binding"/>
    <property type="evidence" value="ECO:0007669"/>
    <property type="project" value="UniProtKB-KW"/>
</dbReference>
<gene>
    <name evidence="10" type="ORF">FHS16_004137</name>
</gene>
<evidence type="ECO:0000256" key="4">
    <source>
        <dbReference type="ARBA" id="ARBA00022840"/>
    </source>
</evidence>
<comment type="caution">
    <text evidence="10">The sequence shown here is derived from an EMBL/GenBank/DDBJ whole genome shotgun (WGS) entry which is preliminary data.</text>
</comment>
<evidence type="ECO:0000256" key="5">
    <source>
        <dbReference type="ARBA" id="ARBA00022989"/>
    </source>
</evidence>
<dbReference type="InterPro" id="IPR003439">
    <property type="entry name" value="ABC_transporter-like_ATP-bd"/>
</dbReference>
<dbReference type="PANTHER" id="PTHR24221:SF654">
    <property type="entry name" value="ATP-BINDING CASSETTE SUB-FAMILY B MEMBER 6"/>
    <property type="match status" value="1"/>
</dbReference>
<keyword evidence="4 10" id="KW-0067">ATP-binding</keyword>
<dbReference type="GO" id="GO:0140359">
    <property type="term" value="F:ABC-type transporter activity"/>
    <property type="evidence" value="ECO:0007669"/>
    <property type="project" value="InterPro"/>
</dbReference>
<dbReference type="InterPro" id="IPR003593">
    <property type="entry name" value="AAA+_ATPase"/>
</dbReference>
<evidence type="ECO:0000259" key="9">
    <source>
        <dbReference type="PROSITE" id="PS50929"/>
    </source>
</evidence>
<keyword evidence="3" id="KW-0547">Nucleotide-binding</keyword>
<evidence type="ECO:0000259" key="8">
    <source>
        <dbReference type="PROSITE" id="PS50893"/>
    </source>
</evidence>
<dbReference type="Gene3D" id="1.20.1560.10">
    <property type="entry name" value="ABC transporter type 1, transmembrane domain"/>
    <property type="match status" value="1"/>
</dbReference>
<dbReference type="RefSeq" id="WP_183566800.1">
    <property type="nucleotide sequence ID" value="NZ_CBCSLB010000013.1"/>
</dbReference>
<dbReference type="PROSITE" id="PS00211">
    <property type="entry name" value="ABC_TRANSPORTER_1"/>
    <property type="match status" value="1"/>
</dbReference>
<sequence length="590" mass="67704">MISEKQRLPHIVVAVWQRIWKNHRMYLVFSIVLSLLLGYLSSTTVWVSKSVVDYLSSSASSYVWGSLLMLLVIQISIYSLQFLRSFQDHKFNDLFLMHTELDLIDSIKNRELIEKEHPEFQGKLNVWREAASNYLNLFSTSLSLLQNLSTIGFNLIFLISTNWIAAAVVIVFSGAKAVLGFRNIESRFETIRKIQENNRLMDYYYYLLTHPDPQKEVILFGASGRIRQWWMDRRKTDYEFKTKLQLMTMKPFFSGQIISTFSVAIATCIICYYILENRLTIGDYVAITIAVTLAEVTITSMIQQIAKLMEYSKVIGYFEADQQRFEKEKSKQSAKQDYIFNRDLMISSLSFSYPNREEPALNGINLTIRKGEKVVILGHNAAGKSTLVKLILGLYEAPKNSIFYDGVPQENIDRASIWRNSTVLFQNFVHYMLTIKDNVSLGVSDGDVSEESIAEKLQFTGLPLHLFPNGAATWLGYQQDTSVNLSGGQWQRLGLARAMIRDCEIVVLDEPTSALDPNSELELFERIMDYYQAQTVLIISHRVGIAAKADKIVVMDQGKVVESGTHDELILQKGIYEDMWNKQRLWYQLA</sequence>
<accession>A0A7W5GBQ6</accession>
<protein>
    <submittedName>
        <fullName evidence="10">ATP-binding cassette subfamily B protein</fullName>
    </submittedName>
</protein>
<dbReference type="PROSITE" id="PS50929">
    <property type="entry name" value="ABC_TM1F"/>
    <property type="match status" value="1"/>
</dbReference>
<dbReference type="PROSITE" id="PS50893">
    <property type="entry name" value="ABC_TRANSPORTER_2"/>
    <property type="match status" value="1"/>
</dbReference>
<feature type="transmembrane region" description="Helical" evidence="7">
    <location>
        <begin position="281"/>
        <end position="302"/>
    </location>
</feature>
<dbReference type="InterPro" id="IPR039421">
    <property type="entry name" value="Type_1_exporter"/>
</dbReference>
<dbReference type="EMBL" id="JACHXW010000013">
    <property type="protein sequence ID" value="MBB3154061.1"/>
    <property type="molecule type" value="Genomic_DNA"/>
</dbReference>
<keyword evidence="5 7" id="KW-1133">Transmembrane helix</keyword>
<dbReference type="Gene3D" id="3.40.50.300">
    <property type="entry name" value="P-loop containing nucleotide triphosphate hydrolases"/>
    <property type="match status" value="1"/>
</dbReference>
<dbReference type="Proteomes" id="UP000518605">
    <property type="component" value="Unassembled WGS sequence"/>
</dbReference>
<comment type="subcellular location">
    <subcellularLocation>
        <location evidence="1">Cell membrane</location>
        <topology evidence="1">Multi-pass membrane protein</topology>
    </subcellularLocation>
</comment>
<reference evidence="10 11" key="1">
    <citation type="submission" date="2020-08" db="EMBL/GenBank/DDBJ databases">
        <title>Genomic Encyclopedia of Type Strains, Phase III (KMG-III): the genomes of soil and plant-associated and newly described type strains.</title>
        <authorList>
            <person name="Whitman W."/>
        </authorList>
    </citation>
    <scope>NUCLEOTIDE SEQUENCE [LARGE SCALE GENOMIC DNA]</scope>
    <source>
        <strain evidence="10 11">CECT 8234</strain>
    </source>
</reference>
<dbReference type="CDD" id="cd03228">
    <property type="entry name" value="ABCC_MRP_Like"/>
    <property type="match status" value="1"/>
</dbReference>
<feature type="transmembrane region" description="Helical" evidence="7">
    <location>
        <begin position="26"/>
        <end position="47"/>
    </location>
</feature>
<feature type="transmembrane region" description="Helical" evidence="7">
    <location>
        <begin position="252"/>
        <end position="275"/>
    </location>
</feature>
<dbReference type="InterPro" id="IPR017871">
    <property type="entry name" value="ABC_transporter-like_CS"/>
</dbReference>
<feature type="domain" description="ABC transmembrane type-1" evidence="9">
    <location>
        <begin position="28"/>
        <end position="310"/>
    </location>
</feature>
<evidence type="ECO:0000256" key="3">
    <source>
        <dbReference type="ARBA" id="ARBA00022741"/>
    </source>
</evidence>
<dbReference type="GO" id="GO:0005886">
    <property type="term" value="C:plasma membrane"/>
    <property type="evidence" value="ECO:0007669"/>
    <property type="project" value="UniProtKB-SubCell"/>
</dbReference>
<evidence type="ECO:0000256" key="1">
    <source>
        <dbReference type="ARBA" id="ARBA00004651"/>
    </source>
</evidence>
<dbReference type="Pfam" id="PF00005">
    <property type="entry name" value="ABC_tran"/>
    <property type="match status" value="1"/>
</dbReference>
<dbReference type="InterPro" id="IPR027417">
    <property type="entry name" value="P-loop_NTPase"/>
</dbReference>
<dbReference type="SUPFAM" id="SSF52540">
    <property type="entry name" value="P-loop containing nucleoside triphosphate hydrolases"/>
    <property type="match status" value="1"/>
</dbReference>
<keyword evidence="6 7" id="KW-0472">Membrane</keyword>
<feature type="domain" description="ABC transporter" evidence="8">
    <location>
        <begin position="344"/>
        <end position="582"/>
    </location>
</feature>
<dbReference type="SUPFAM" id="SSF90123">
    <property type="entry name" value="ABC transporter transmembrane region"/>
    <property type="match status" value="1"/>
</dbReference>
<proteinExistence type="predicted"/>
<evidence type="ECO:0000256" key="6">
    <source>
        <dbReference type="ARBA" id="ARBA00023136"/>
    </source>
</evidence>
<dbReference type="AlphaFoldDB" id="A0A7W5GBQ6"/>
<dbReference type="GO" id="GO:0016887">
    <property type="term" value="F:ATP hydrolysis activity"/>
    <property type="evidence" value="ECO:0007669"/>
    <property type="project" value="InterPro"/>
</dbReference>
<evidence type="ECO:0000313" key="10">
    <source>
        <dbReference type="EMBL" id="MBB3154061.1"/>
    </source>
</evidence>
<dbReference type="SMART" id="SM00382">
    <property type="entry name" value="AAA"/>
    <property type="match status" value="1"/>
</dbReference>
<evidence type="ECO:0000313" key="11">
    <source>
        <dbReference type="Proteomes" id="UP000518605"/>
    </source>
</evidence>